<proteinExistence type="predicted"/>
<organism evidence="4 5">
    <name type="scientific">Acidovorax soli</name>
    <dbReference type="NCBI Taxonomy" id="592050"/>
    <lineage>
        <taxon>Bacteria</taxon>
        <taxon>Pseudomonadati</taxon>
        <taxon>Pseudomonadota</taxon>
        <taxon>Betaproteobacteria</taxon>
        <taxon>Burkholderiales</taxon>
        <taxon>Comamonadaceae</taxon>
        <taxon>Acidovorax</taxon>
    </lineage>
</organism>
<sequence>MSERFVYTTPLDPLARPLVEELSYEYETRYGDFYEREGGPREMEKYPAELFSPPEGGNFVLLLRNGEAIGGGAFKRHPDPGTAELKRVWAHSALRRQGLARRVVQELEAQALRQGYTRIYLTTGFRQPEAVALYLGQGYSALFDPSAPEGTYRSLPFEKILVQAPALARAA</sequence>
<dbReference type="EMBL" id="JACHLK010000015">
    <property type="protein sequence ID" value="MBB6562851.1"/>
    <property type="molecule type" value="Genomic_DNA"/>
</dbReference>
<evidence type="ECO:0000259" key="3">
    <source>
        <dbReference type="PROSITE" id="PS51186"/>
    </source>
</evidence>
<keyword evidence="1 4" id="KW-0808">Transferase</keyword>
<evidence type="ECO:0000313" key="5">
    <source>
        <dbReference type="Proteomes" id="UP000575083"/>
    </source>
</evidence>
<dbReference type="PANTHER" id="PTHR43877">
    <property type="entry name" value="AMINOALKYLPHOSPHONATE N-ACETYLTRANSFERASE-RELATED-RELATED"/>
    <property type="match status" value="1"/>
</dbReference>
<dbReference type="SUPFAM" id="SSF55729">
    <property type="entry name" value="Acyl-CoA N-acyltransferases (Nat)"/>
    <property type="match status" value="1"/>
</dbReference>
<reference evidence="4 5" key="1">
    <citation type="submission" date="2020-08" db="EMBL/GenBank/DDBJ databases">
        <title>Functional genomics of gut bacteria from endangered species of beetles.</title>
        <authorList>
            <person name="Carlos-Shanley C."/>
        </authorList>
    </citation>
    <scope>NUCLEOTIDE SEQUENCE [LARGE SCALE GENOMIC DNA]</scope>
    <source>
        <strain evidence="4 5">S00198</strain>
    </source>
</reference>
<protein>
    <submittedName>
        <fullName evidence="4">GNAT superfamily N-acetyltransferase</fullName>
    </submittedName>
</protein>
<dbReference type="CDD" id="cd04301">
    <property type="entry name" value="NAT_SF"/>
    <property type="match status" value="1"/>
</dbReference>
<dbReference type="Pfam" id="PF00583">
    <property type="entry name" value="Acetyltransf_1"/>
    <property type="match status" value="1"/>
</dbReference>
<dbReference type="AlphaFoldDB" id="A0A7X0PK21"/>
<evidence type="ECO:0000256" key="1">
    <source>
        <dbReference type="ARBA" id="ARBA00022679"/>
    </source>
</evidence>
<dbReference type="PROSITE" id="PS51186">
    <property type="entry name" value="GNAT"/>
    <property type="match status" value="1"/>
</dbReference>
<dbReference type="Gene3D" id="3.40.630.30">
    <property type="match status" value="1"/>
</dbReference>
<name>A0A7X0PK21_9BURK</name>
<evidence type="ECO:0000256" key="2">
    <source>
        <dbReference type="ARBA" id="ARBA00023315"/>
    </source>
</evidence>
<keyword evidence="5" id="KW-1185">Reference proteome</keyword>
<gene>
    <name evidence="4" type="ORF">HNP48_005568</name>
</gene>
<dbReference type="RefSeq" id="WP_184863274.1">
    <property type="nucleotide sequence ID" value="NZ_JACHLK010000015.1"/>
</dbReference>
<comment type="caution">
    <text evidence="4">The sequence shown here is derived from an EMBL/GenBank/DDBJ whole genome shotgun (WGS) entry which is preliminary data.</text>
</comment>
<evidence type="ECO:0000313" key="4">
    <source>
        <dbReference type="EMBL" id="MBB6562851.1"/>
    </source>
</evidence>
<dbReference type="InterPro" id="IPR000182">
    <property type="entry name" value="GNAT_dom"/>
</dbReference>
<feature type="domain" description="N-acetyltransferase" evidence="3">
    <location>
        <begin position="17"/>
        <end position="158"/>
    </location>
</feature>
<keyword evidence="2" id="KW-0012">Acyltransferase</keyword>
<dbReference type="GO" id="GO:0016747">
    <property type="term" value="F:acyltransferase activity, transferring groups other than amino-acyl groups"/>
    <property type="evidence" value="ECO:0007669"/>
    <property type="project" value="InterPro"/>
</dbReference>
<dbReference type="InterPro" id="IPR050832">
    <property type="entry name" value="Bact_Acetyltransf"/>
</dbReference>
<dbReference type="Proteomes" id="UP000575083">
    <property type="component" value="Unassembled WGS sequence"/>
</dbReference>
<accession>A0A7X0PK21</accession>
<dbReference type="PANTHER" id="PTHR43877:SF2">
    <property type="entry name" value="AMINOALKYLPHOSPHONATE N-ACETYLTRANSFERASE-RELATED"/>
    <property type="match status" value="1"/>
</dbReference>
<dbReference type="InterPro" id="IPR016181">
    <property type="entry name" value="Acyl_CoA_acyltransferase"/>
</dbReference>